<dbReference type="InterPro" id="IPR028889">
    <property type="entry name" value="USP"/>
</dbReference>
<dbReference type="SMART" id="SM00317">
    <property type="entry name" value="SET"/>
    <property type="match status" value="1"/>
</dbReference>
<evidence type="ECO:0000313" key="4">
    <source>
        <dbReference type="Proteomes" id="UP000031104"/>
    </source>
</evidence>
<reference evidence="3 4" key="1">
    <citation type="submission" date="2014-12" db="EMBL/GenBank/DDBJ databases">
        <title>Complete genome sequence of Francisella guanzhouensis strain 08HL01032 isolated from air-conditioning system in China.</title>
        <authorList>
            <person name="Svensson D."/>
            <person name="Ohrman C."/>
            <person name="Backman S."/>
            <person name="Karlsson E."/>
            <person name="Nilsson E."/>
            <person name="Bystrom M."/>
            <person name="Larkeryd A."/>
            <person name="Stenberg P."/>
            <person name="Scholtz H.C."/>
            <person name="Forsman M."/>
            <person name="Sjodin A."/>
        </authorList>
    </citation>
    <scope>NUCLEOTIDE SEQUENCE [LARGE SCALE GENOMIC DNA]</scope>
    <source>
        <strain evidence="3 4">08HL01032</strain>
    </source>
</reference>
<feature type="domain" description="SET" evidence="2">
    <location>
        <begin position="45"/>
        <end position="184"/>
    </location>
</feature>
<dbReference type="SUPFAM" id="SSF82199">
    <property type="entry name" value="SET domain"/>
    <property type="match status" value="1"/>
</dbReference>
<evidence type="ECO:0000259" key="1">
    <source>
        <dbReference type="PROSITE" id="PS50235"/>
    </source>
</evidence>
<gene>
    <name evidence="3" type="ORF">SD28_05000</name>
</gene>
<dbReference type="InterPro" id="IPR046341">
    <property type="entry name" value="SET_dom_sf"/>
</dbReference>
<dbReference type="PROSITE" id="PS50235">
    <property type="entry name" value="USP_3"/>
    <property type="match status" value="1"/>
</dbReference>
<dbReference type="HOGENOM" id="CLU_413743_0_0_6"/>
<dbReference type="PROSITE" id="PS50280">
    <property type="entry name" value="SET"/>
    <property type="match status" value="1"/>
</dbReference>
<keyword evidence="4" id="KW-1185">Reference proteome</keyword>
<dbReference type="GO" id="GO:0004843">
    <property type="term" value="F:cysteine-type deubiquitinase activity"/>
    <property type="evidence" value="ECO:0007669"/>
    <property type="project" value="InterPro"/>
</dbReference>
<accession>A0A0A8EA47</accession>
<dbReference type="Gene3D" id="3.90.70.10">
    <property type="entry name" value="Cysteine proteinases"/>
    <property type="match status" value="1"/>
</dbReference>
<sequence>MNLSYNLRQKLIKARDSRDTIYEGIINGKIKFGSTIVKKAEVDPSRFYVAESKYLARKNVNGRGVYAKKLIKKGDIIGFYFGYKITTQEVANIYNIPIDKIGFPLFEYLMQLGTSNNLLFPSTKDKYEQLELKHSPVLFINHGDSESDQNCAISKGFQVRNECFPFYYATKDININEELLIDYGANFNPSKIVDNPIDFIEINNSYYDIKEQSQLTNNTTVPLTNFGTTCYINAAFQILNMIKIADNNPFVILDQIRDLKQLQRVINALVGENNWNLSTDKREQQDVSEFMIKIFEHSEYYNHKKNNKIEILCDLHPKKCSQFEEDGNILIIPPKATDVEDGIKKYQQGVDVRLPCQLCIDNDNTHIKKKGYTLTLEEKHKKDAKQSITIKDIGKYIFIQVTKYDNHGLKIDSNCNIQENIKITDKQFSLIGYIVHIGNELLYGHYVSVIKKSNQYYLIDDTDTFLLTREREIELRSQAYVMLYENIYFVENDNQHISTIRFKDYIFDNKPQLNQVNHRVLHKPKAVKKVDFSESNKKDSQAKKRDEKYCKKLIKSVKKDVANKLANNCRHQKESFMCINCKTKLKSYDEYISHALNCLHLLDSRNGLYICPNCKNQSFKTVKQLESHFEKQHHIYQSGLINAVSYARLYSESFKIVEREFQM</sequence>
<dbReference type="InterPro" id="IPR050164">
    <property type="entry name" value="Peptidase_C19"/>
</dbReference>
<dbReference type="InterPro" id="IPR001214">
    <property type="entry name" value="SET_dom"/>
</dbReference>
<dbReference type="SUPFAM" id="SSF54001">
    <property type="entry name" value="Cysteine proteinases"/>
    <property type="match status" value="1"/>
</dbReference>
<dbReference type="GO" id="GO:0016579">
    <property type="term" value="P:protein deubiquitination"/>
    <property type="evidence" value="ECO:0007669"/>
    <property type="project" value="InterPro"/>
</dbReference>
<dbReference type="Pfam" id="PF00443">
    <property type="entry name" value="UCH"/>
    <property type="match status" value="1"/>
</dbReference>
<dbReference type="OrthoDB" id="982348at2"/>
<dbReference type="SMART" id="SM00355">
    <property type="entry name" value="ZnF_C2H2"/>
    <property type="match status" value="2"/>
</dbReference>
<dbReference type="InterPro" id="IPR038765">
    <property type="entry name" value="Papain-like_cys_pep_sf"/>
</dbReference>
<dbReference type="KEGG" id="fgu:SD28_05000"/>
<dbReference type="InterPro" id="IPR001394">
    <property type="entry name" value="Peptidase_C19_UCH"/>
</dbReference>
<proteinExistence type="predicted"/>
<dbReference type="RefSeq" id="WP_039124728.1">
    <property type="nucleotide sequence ID" value="NZ_CP010427.1"/>
</dbReference>
<evidence type="ECO:0000313" key="3">
    <source>
        <dbReference type="EMBL" id="AJC49036.1"/>
    </source>
</evidence>
<feature type="domain" description="USP" evidence="1">
    <location>
        <begin position="221"/>
        <end position="487"/>
    </location>
</feature>
<dbReference type="CDD" id="cd02257">
    <property type="entry name" value="Peptidase_C19"/>
    <property type="match status" value="1"/>
</dbReference>
<name>A0A0A8EA47_9GAMM</name>
<dbReference type="EMBL" id="CP010427">
    <property type="protein sequence ID" value="AJC49036.1"/>
    <property type="molecule type" value="Genomic_DNA"/>
</dbReference>
<dbReference type="Gene3D" id="2.170.270.10">
    <property type="entry name" value="SET domain"/>
    <property type="match status" value="1"/>
</dbReference>
<evidence type="ECO:0008006" key="5">
    <source>
        <dbReference type="Google" id="ProtNLM"/>
    </source>
</evidence>
<organism evidence="3 4">
    <name type="scientific">Allofrancisella guangzhouensis</name>
    <dbReference type="NCBI Taxonomy" id="594679"/>
    <lineage>
        <taxon>Bacteria</taxon>
        <taxon>Pseudomonadati</taxon>
        <taxon>Pseudomonadota</taxon>
        <taxon>Gammaproteobacteria</taxon>
        <taxon>Thiotrichales</taxon>
        <taxon>Francisellaceae</taxon>
        <taxon>Allofrancisella</taxon>
    </lineage>
</organism>
<dbReference type="Pfam" id="PF00856">
    <property type="entry name" value="SET"/>
    <property type="match status" value="1"/>
</dbReference>
<dbReference type="AlphaFoldDB" id="A0A0A8EA47"/>
<dbReference type="PANTHER" id="PTHR24006">
    <property type="entry name" value="UBIQUITIN CARBOXYL-TERMINAL HYDROLASE"/>
    <property type="match status" value="1"/>
</dbReference>
<dbReference type="Proteomes" id="UP000031104">
    <property type="component" value="Chromosome"/>
</dbReference>
<dbReference type="InterPro" id="IPR013087">
    <property type="entry name" value="Znf_C2H2_type"/>
</dbReference>
<evidence type="ECO:0000259" key="2">
    <source>
        <dbReference type="PROSITE" id="PS50280"/>
    </source>
</evidence>
<dbReference type="GO" id="GO:0005829">
    <property type="term" value="C:cytosol"/>
    <property type="evidence" value="ECO:0007669"/>
    <property type="project" value="TreeGrafter"/>
</dbReference>
<protein>
    <recommendedName>
        <fullName evidence="5">Ubiquitin carboxyl-terminal hydrolase</fullName>
    </recommendedName>
</protein>